<dbReference type="Proteomes" id="UP001139369">
    <property type="component" value="Unassembled WGS sequence"/>
</dbReference>
<dbReference type="GO" id="GO:0016758">
    <property type="term" value="F:hexosyltransferase activity"/>
    <property type="evidence" value="ECO:0007669"/>
    <property type="project" value="UniProtKB-ARBA"/>
</dbReference>
<evidence type="ECO:0000313" key="2">
    <source>
        <dbReference type="EMBL" id="MCI2228385.1"/>
    </source>
</evidence>
<gene>
    <name evidence="2" type="ORF">MC378_04340</name>
</gene>
<reference evidence="2" key="1">
    <citation type="submission" date="2022-02" db="EMBL/GenBank/DDBJ databases">
        <title>Polaribacter sp. MSW13, isolated from seawater.</title>
        <authorList>
            <person name="Kristyanto S."/>
            <person name="Jung J."/>
            <person name="Jeon C.O."/>
        </authorList>
    </citation>
    <scope>NUCLEOTIDE SEQUENCE</scope>
    <source>
        <strain evidence="2">MSW13</strain>
    </source>
</reference>
<dbReference type="RefSeq" id="WP_242177498.1">
    <property type="nucleotide sequence ID" value="NZ_JAKQYM010000002.1"/>
</dbReference>
<accession>A0A9X1VPQ2</accession>
<feature type="domain" description="Glycosyltransferase 2-like" evidence="1">
    <location>
        <begin position="7"/>
        <end position="135"/>
    </location>
</feature>
<dbReference type="Gene3D" id="3.90.550.10">
    <property type="entry name" value="Spore Coat Polysaccharide Biosynthesis Protein SpsA, Chain A"/>
    <property type="match status" value="1"/>
</dbReference>
<protein>
    <submittedName>
        <fullName evidence="2">Glycosyltransferase</fullName>
        <ecNumber evidence="2">2.4.-.-</ecNumber>
    </submittedName>
</protein>
<keyword evidence="2" id="KW-0328">Glycosyltransferase</keyword>
<sequence length="334" mass="39954">MNNPIISIILPVYNGEKYLSQSIESCLNQTYKNIELIIVNDCSTDTSLAIAEKYQKKDNRIKIINNTANKKLPASLNIGHKTAVGDFFTWTSDDNLYLPNAIELMFNCIVDQKVDFVYADFIQINDEGKELRVFKLEQPEELIWRNVVGACFMYSKKVYVENKGYNESLFMVEDYDFWLRGFMEFKFYHINEVVYKYRIHQDSLTNEINDNNSEKSIIFEKNKLKMYLDIFEKYNYPIVLREMIIELQKKNIVFYKKIIKNRKEIQFFYKKHFRDSYKKHLFCLKNKYIKGVRQESKNQGVYSFFIMILLFRNVMTLNDYKTSLKVLTHNILNK</sequence>
<keyword evidence="3" id="KW-1185">Reference proteome</keyword>
<dbReference type="AlphaFoldDB" id="A0A9X1VPQ2"/>
<dbReference type="InterPro" id="IPR001173">
    <property type="entry name" value="Glyco_trans_2-like"/>
</dbReference>
<evidence type="ECO:0000313" key="3">
    <source>
        <dbReference type="Proteomes" id="UP001139369"/>
    </source>
</evidence>
<dbReference type="InterPro" id="IPR029044">
    <property type="entry name" value="Nucleotide-diphossugar_trans"/>
</dbReference>
<dbReference type="PANTHER" id="PTHR22916">
    <property type="entry name" value="GLYCOSYLTRANSFERASE"/>
    <property type="match status" value="1"/>
</dbReference>
<dbReference type="SUPFAM" id="SSF53448">
    <property type="entry name" value="Nucleotide-diphospho-sugar transferases"/>
    <property type="match status" value="1"/>
</dbReference>
<name>A0A9X1VPQ2_9FLAO</name>
<organism evidence="2 3">
    <name type="scientific">Polaribacter marinus</name>
    <dbReference type="NCBI Taxonomy" id="2916838"/>
    <lineage>
        <taxon>Bacteria</taxon>
        <taxon>Pseudomonadati</taxon>
        <taxon>Bacteroidota</taxon>
        <taxon>Flavobacteriia</taxon>
        <taxon>Flavobacteriales</taxon>
        <taxon>Flavobacteriaceae</taxon>
    </lineage>
</organism>
<dbReference type="Pfam" id="PF00535">
    <property type="entry name" value="Glycos_transf_2"/>
    <property type="match status" value="1"/>
</dbReference>
<keyword evidence="2" id="KW-0808">Transferase</keyword>
<evidence type="ECO:0000259" key="1">
    <source>
        <dbReference type="Pfam" id="PF00535"/>
    </source>
</evidence>
<dbReference type="EMBL" id="JAKQYM010000002">
    <property type="protein sequence ID" value="MCI2228385.1"/>
    <property type="molecule type" value="Genomic_DNA"/>
</dbReference>
<proteinExistence type="predicted"/>
<comment type="caution">
    <text evidence="2">The sequence shown here is derived from an EMBL/GenBank/DDBJ whole genome shotgun (WGS) entry which is preliminary data.</text>
</comment>
<dbReference type="PANTHER" id="PTHR22916:SF3">
    <property type="entry name" value="UDP-GLCNAC:BETAGAL BETA-1,3-N-ACETYLGLUCOSAMINYLTRANSFERASE-LIKE PROTEIN 1"/>
    <property type="match status" value="1"/>
</dbReference>
<dbReference type="EC" id="2.4.-.-" evidence="2"/>